<keyword evidence="1" id="KW-0489">Methyltransferase</keyword>
<feature type="domain" description="Methyltransferase small" evidence="4">
    <location>
        <begin position="80"/>
        <end position="243"/>
    </location>
</feature>
<evidence type="ECO:0000259" key="4">
    <source>
        <dbReference type="Pfam" id="PF05175"/>
    </source>
</evidence>
<protein>
    <recommendedName>
        <fullName evidence="4">Methyltransferase small domain-containing protein</fullName>
    </recommendedName>
</protein>
<dbReference type="InterPro" id="IPR046977">
    <property type="entry name" value="RsmC/RlmG"/>
</dbReference>
<dbReference type="OrthoDB" id="9816072at2"/>
<dbReference type="GO" id="GO:0008757">
    <property type="term" value="F:S-adenosylmethionine-dependent methyltransferase activity"/>
    <property type="evidence" value="ECO:0007669"/>
    <property type="project" value="InterPro"/>
</dbReference>
<dbReference type="PANTHER" id="PTHR47816:SF4">
    <property type="entry name" value="RIBOSOMAL RNA SMALL SUBUNIT METHYLTRANSFERASE C"/>
    <property type="match status" value="1"/>
</dbReference>
<sequence length="247" mass="25853">MAETLAEGGMLAVAVANTGGAARAQGDLADLFGSVGVLSKHKCRVLWAQKGADFKTGLAAAWIAAAQPRPLPLLPHGSPVLTAPGLFAWDHLDAGSQLLAAHLPADLSGAVADLGCGWGYLSAELLARCPGITRLDALEADARAVALARQNLTDPRAAVRWADASQPHGVAQWDAVVMNPPFHQGRAALPDLGRAFIRAAAHGLKPGGRLMLVANITLPYERELEAEFASWQQIAEADGFKLLTAVR</sequence>
<evidence type="ECO:0000256" key="3">
    <source>
        <dbReference type="ARBA" id="ARBA00022691"/>
    </source>
</evidence>
<dbReference type="Pfam" id="PF05175">
    <property type="entry name" value="MTS"/>
    <property type="match status" value="1"/>
</dbReference>
<evidence type="ECO:0000256" key="2">
    <source>
        <dbReference type="ARBA" id="ARBA00022679"/>
    </source>
</evidence>
<dbReference type="GO" id="GO:0032259">
    <property type="term" value="P:methylation"/>
    <property type="evidence" value="ECO:0007669"/>
    <property type="project" value="UniProtKB-KW"/>
</dbReference>
<dbReference type="SUPFAM" id="SSF53335">
    <property type="entry name" value="S-adenosyl-L-methionine-dependent methyltransferases"/>
    <property type="match status" value="1"/>
</dbReference>
<dbReference type="EMBL" id="NOXS01000033">
    <property type="protein sequence ID" value="OYQ18253.1"/>
    <property type="molecule type" value="Genomic_DNA"/>
</dbReference>
<reference evidence="5 6" key="1">
    <citation type="submission" date="2017-07" db="EMBL/GenBank/DDBJ databases">
        <title>Elstera cyanobacteriorum sp. nov., a novel bacterium isolated from cyanobacterial aggregates in a eutrophic lake.</title>
        <authorList>
            <person name="Cai H."/>
        </authorList>
    </citation>
    <scope>NUCLEOTIDE SEQUENCE [LARGE SCALE GENOMIC DNA]</scope>
    <source>
        <strain evidence="5 6">TH019</strain>
    </source>
</reference>
<dbReference type="CDD" id="cd02440">
    <property type="entry name" value="AdoMet_MTases"/>
    <property type="match status" value="1"/>
</dbReference>
<dbReference type="PRINTS" id="PR00507">
    <property type="entry name" value="N12N6MTFRASE"/>
</dbReference>
<evidence type="ECO:0000313" key="5">
    <source>
        <dbReference type="EMBL" id="OYQ18253.1"/>
    </source>
</evidence>
<evidence type="ECO:0000313" key="6">
    <source>
        <dbReference type="Proteomes" id="UP000216361"/>
    </source>
</evidence>
<keyword evidence="6" id="KW-1185">Reference proteome</keyword>
<accession>A0A255XMP3</accession>
<keyword evidence="3" id="KW-0949">S-adenosyl-L-methionine</keyword>
<dbReference type="InterPro" id="IPR007848">
    <property type="entry name" value="Small_mtfrase_dom"/>
</dbReference>
<proteinExistence type="predicted"/>
<dbReference type="Proteomes" id="UP000216361">
    <property type="component" value="Unassembled WGS sequence"/>
</dbReference>
<organism evidence="5 6">
    <name type="scientific">Elstera cyanobacteriorum</name>
    <dbReference type="NCBI Taxonomy" id="2022747"/>
    <lineage>
        <taxon>Bacteria</taxon>
        <taxon>Pseudomonadati</taxon>
        <taxon>Pseudomonadota</taxon>
        <taxon>Alphaproteobacteria</taxon>
        <taxon>Rhodospirillales</taxon>
        <taxon>Rhodospirillaceae</taxon>
        <taxon>Elstera</taxon>
    </lineage>
</organism>
<evidence type="ECO:0000256" key="1">
    <source>
        <dbReference type="ARBA" id="ARBA00022603"/>
    </source>
</evidence>
<dbReference type="Gene3D" id="3.40.50.150">
    <property type="entry name" value="Vaccinia Virus protein VP39"/>
    <property type="match status" value="1"/>
</dbReference>
<dbReference type="InterPro" id="IPR029063">
    <property type="entry name" value="SAM-dependent_MTases_sf"/>
</dbReference>
<name>A0A255XMP3_9PROT</name>
<dbReference type="PANTHER" id="PTHR47816">
    <property type="entry name" value="RIBOSOMAL RNA SMALL SUBUNIT METHYLTRANSFERASE C"/>
    <property type="match status" value="1"/>
</dbReference>
<gene>
    <name evidence="5" type="ORF">CHR90_14335</name>
</gene>
<dbReference type="AlphaFoldDB" id="A0A255XMP3"/>
<comment type="caution">
    <text evidence="5">The sequence shown here is derived from an EMBL/GenBank/DDBJ whole genome shotgun (WGS) entry which is preliminary data.</text>
</comment>
<keyword evidence="2" id="KW-0808">Transferase</keyword>